<feature type="coiled-coil region" evidence="4">
    <location>
        <begin position="471"/>
        <end position="512"/>
    </location>
</feature>
<evidence type="ECO:0000256" key="1">
    <source>
        <dbReference type="ARBA" id="ARBA00022737"/>
    </source>
</evidence>
<dbReference type="PROSITE" id="PS50088">
    <property type="entry name" value="ANK_REPEAT"/>
    <property type="match status" value="3"/>
</dbReference>
<dbReference type="Pfam" id="PF00023">
    <property type="entry name" value="Ank"/>
    <property type="match status" value="1"/>
</dbReference>
<dbReference type="Pfam" id="PF12796">
    <property type="entry name" value="Ank_2"/>
    <property type="match status" value="1"/>
</dbReference>
<dbReference type="GO" id="GO:0005634">
    <property type="term" value="C:nucleus"/>
    <property type="evidence" value="ECO:0007669"/>
    <property type="project" value="TreeGrafter"/>
</dbReference>
<gene>
    <name evidence="6 7" type="primary">LOC106742047</name>
</gene>
<dbReference type="AlphaFoldDB" id="A0A6P3WW67"/>
<keyword evidence="4" id="KW-0175">Coiled coil</keyword>
<dbReference type="PANTHER" id="PTHR24193:SF121">
    <property type="entry name" value="ADA2A-CONTAINING COMPLEX COMPONENT 3, ISOFORM D"/>
    <property type="match status" value="1"/>
</dbReference>
<proteinExistence type="predicted"/>
<accession>A0A6P3WW67</accession>
<dbReference type="RefSeq" id="XP_014470122.1">
    <property type="nucleotide sequence ID" value="XM_014614636.1"/>
</dbReference>
<protein>
    <submittedName>
        <fullName evidence="6 7">GA-binding protein subunit beta-1</fullName>
    </submittedName>
</protein>
<dbReference type="KEGG" id="dqu:106742047"/>
<dbReference type="PROSITE" id="PS50297">
    <property type="entry name" value="ANK_REP_REGION"/>
    <property type="match status" value="3"/>
</dbReference>
<keyword evidence="2 3" id="KW-0040">ANK repeat</keyword>
<dbReference type="RefSeq" id="XP_014470123.1">
    <property type="nucleotide sequence ID" value="XM_014614637.1"/>
</dbReference>
<evidence type="ECO:0000313" key="7">
    <source>
        <dbReference type="RefSeq" id="XP_014470123.1"/>
    </source>
</evidence>
<sequence>MQTESISAHDIEDLDPDALIPVEIFSCVTPRSRSQETISVVELGKQLLVSAKTGDIETVRELMSRGAPFSTDWLGTSALHLAAQYNHRDIAEILLRAGMSRDAKTKVDRTPLHMAVYEGHCQMVQLLLYHGADVDSRDMLKMTPLHWAVEREHVRIIHTLLEHGADPGAISKFGKTPISLALEHDRLDLVDILQQEREIVGIKAHQQSEANSAELEAATHNLMQLEADEIKNKLESLEQLSLPKQKLTQAQSEGKPKMIFQQIRVSPSGSEQEKEMDDIEMININDTINSKKHKDISSIGNVNKQFRLLEAHGITMIPVDDESSIVENAMESGRTVVLTEAGKLALNSTRGSFNIRRIQVSPRKGTARKVIAIKANQIVSQNIPTVTSRAPNILKRSSIDSKAGKVLLTTVPNTTTVPTVSESSNSSFSTSENKAVTSTKVAEPIILKLNDDIEEVTEEDNLEDSKAVTDIAKLTKQLMETQRQAAEYFKQYKKKEREVEIYKQQIKNLTAQKHI</sequence>
<reference evidence="6 7" key="1">
    <citation type="submission" date="2025-04" db="UniProtKB">
        <authorList>
            <consortium name="RefSeq"/>
        </authorList>
    </citation>
    <scope>IDENTIFICATION</scope>
</reference>
<dbReference type="InterPro" id="IPR050663">
    <property type="entry name" value="Ankyrin-SOCS_Box"/>
</dbReference>
<dbReference type="SMART" id="SM00248">
    <property type="entry name" value="ANK"/>
    <property type="match status" value="5"/>
</dbReference>
<name>A0A6P3WW67_DINQU</name>
<evidence type="ECO:0000256" key="3">
    <source>
        <dbReference type="PROSITE-ProRule" id="PRU00023"/>
    </source>
</evidence>
<keyword evidence="1" id="KW-0677">Repeat</keyword>
<dbReference type="CTD" id="38055"/>
<dbReference type="PRINTS" id="PR01415">
    <property type="entry name" value="ANKYRIN"/>
</dbReference>
<evidence type="ECO:0000256" key="2">
    <source>
        <dbReference type="ARBA" id="ARBA00023043"/>
    </source>
</evidence>
<keyword evidence="5" id="KW-1185">Reference proteome</keyword>
<feature type="repeat" description="ANK" evidence="3">
    <location>
        <begin position="140"/>
        <end position="172"/>
    </location>
</feature>
<evidence type="ECO:0000313" key="5">
    <source>
        <dbReference type="Proteomes" id="UP000515204"/>
    </source>
</evidence>
<dbReference type="GO" id="GO:0045944">
    <property type="term" value="P:positive regulation of transcription by RNA polymerase II"/>
    <property type="evidence" value="ECO:0007669"/>
    <property type="project" value="TreeGrafter"/>
</dbReference>
<feature type="repeat" description="ANK" evidence="3">
    <location>
        <begin position="107"/>
        <end position="139"/>
    </location>
</feature>
<dbReference type="SUPFAM" id="SSF48403">
    <property type="entry name" value="Ankyrin repeat"/>
    <property type="match status" value="1"/>
</dbReference>
<feature type="coiled-coil region" evidence="4">
    <location>
        <begin position="208"/>
        <end position="240"/>
    </location>
</feature>
<evidence type="ECO:0000313" key="6">
    <source>
        <dbReference type="RefSeq" id="XP_014470122.1"/>
    </source>
</evidence>
<organism evidence="5 6">
    <name type="scientific">Dinoponera quadriceps</name>
    <name type="common">South American ant</name>
    <dbReference type="NCBI Taxonomy" id="609295"/>
    <lineage>
        <taxon>Eukaryota</taxon>
        <taxon>Metazoa</taxon>
        <taxon>Ecdysozoa</taxon>
        <taxon>Arthropoda</taxon>
        <taxon>Hexapoda</taxon>
        <taxon>Insecta</taxon>
        <taxon>Pterygota</taxon>
        <taxon>Neoptera</taxon>
        <taxon>Endopterygota</taxon>
        <taxon>Hymenoptera</taxon>
        <taxon>Apocrita</taxon>
        <taxon>Aculeata</taxon>
        <taxon>Formicoidea</taxon>
        <taxon>Formicidae</taxon>
        <taxon>Ponerinae</taxon>
        <taxon>Ponerini</taxon>
        <taxon>Dinoponera</taxon>
    </lineage>
</organism>
<dbReference type="PANTHER" id="PTHR24193">
    <property type="entry name" value="ANKYRIN REPEAT PROTEIN"/>
    <property type="match status" value="1"/>
</dbReference>
<feature type="repeat" description="ANK" evidence="3">
    <location>
        <begin position="74"/>
        <end position="106"/>
    </location>
</feature>
<dbReference type="OrthoDB" id="341259at2759"/>
<dbReference type="GO" id="GO:0000976">
    <property type="term" value="F:transcription cis-regulatory region binding"/>
    <property type="evidence" value="ECO:0007669"/>
    <property type="project" value="TreeGrafter"/>
</dbReference>
<dbReference type="GeneID" id="106742047"/>
<dbReference type="InterPro" id="IPR036770">
    <property type="entry name" value="Ankyrin_rpt-contain_sf"/>
</dbReference>
<dbReference type="InterPro" id="IPR002110">
    <property type="entry name" value="Ankyrin_rpt"/>
</dbReference>
<dbReference type="Gene3D" id="1.25.40.20">
    <property type="entry name" value="Ankyrin repeat-containing domain"/>
    <property type="match status" value="1"/>
</dbReference>
<dbReference type="Proteomes" id="UP000515204">
    <property type="component" value="Unplaced"/>
</dbReference>
<evidence type="ECO:0000256" key="4">
    <source>
        <dbReference type="SAM" id="Coils"/>
    </source>
</evidence>